<dbReference type="OrthoDB" id="9763101at2"/>
<sequence length="214" mass="23927">MTQTLAGFNRHGIIMASDSRATRFNARGEKEYFSVEKLFPLGRYAGIVSGGSGVSIPLTHGLRQEVVQRRLLAVEDILEYAEPFLSARYADYLAVHGPEKEEELRRLNFIIAGYSLEDPDHQYQIYLVESENNALPFKITPVKPLLVMPRNLSMEMRFHKALIAGAGLDELACLCRDFLEKVSGLQEGIGPPFYFATITRAGYRSLGPVSVSRT</sequence>
<evidence type="ECO:0000313" key="1">
    <source>
        <dbReference type="EMBL" id="AEB08499.1"/>
    </source>
</evidence>
<dbReference type="HOGENOM" id="CLU_1287088_0_0_7"/>
<dbReference type="EMBL" id="CP002629">
    <property type="protein sequence ID" value="AEB08499.1"/>
    <property type="molecule type" value="Genomic_DNA"/>
</dbReference>
<name>F2NG86_DESAR</name>
<evidence type="ECO:0000313" key="2">
    <source>
        <dbReference type="Proteomes" id="UP000000483"/>
    </source>
</evidence>
<accession>F2NG86</accession>
<reference evidence="1 2" key="1">
    <citation type="journal article" date="2011" name="Stand. Genomic Sci.">
        <title>Complete genome sequence of the acetate-degrading sulfate reducer Desulfobacca acetoxidans type strain (ASRB2).</title>
        <authorList>
            <person name="Goker M."/>
            <person name="Teshima H."/>
            <person name="Lapidus A."/>
            <person name="Nolan M."/>
            <person name="Lucas S."/>
            <person name="Hammon N."/>
            <person name="Deshpande S."/>
            <person name="Cheng J.F."/>
            <person name="Tapia R."/>
            <person name="Han C."/>
            <person name="Goodwin L."/>
            <person name="Pitluck S."/>
            <person name="Huntemann M."/>
            <person name="Liolios K."/>
            <person name="Ivanova N."/>
            <person name="Pagani I."/>
            <person name="Mavromatis K."/>
            <person name="Ovchinikova G."/>
            <person name="Pati A."/>
            <person name="Chen A."/>
            <person name="Palaniappan K."/>
            <person name="Land M."/>
            <person name="Hauser L."/>
            <person name="Brambilla E.M."/>
            <person name="Rohde M."/>
            <person name="Spring S."/>
            <person name="Detter J.C."/>
            <person name="Woyke T."/>
            <person name="Bristow J."/>
            <person name="Eisen J.A."/>
            <person name="Markowitz V."/>
            <person name="Hugenholtz P."/>
            <person name="Kyrpides N.C."/>
            <person name="Klenk H.P."/>
        </authorList>
    </citation>
    <scope>NUCLEOTIDE SEQUENCE [LARGE SCALE GENOMIC DNA]</scope>
    <source>
        <strain evidence="2">ATCC 700848 / DSM 11109 / ASRB2</strain>
    </source>
</reference>
<proteinExistence type="predicted"/>
<dbReference type="Proteomes" id="UP000000483">
    <property type="component" value="Chromosome"/>
</dbReference>
<protein>
    <submittedName>
        <fullName evidence="1">Uncharacterized protein</fullName>
    </submittedName>
</protein>
<organism evidence="1 2">
    <name type="scientific">Desulfobacca acetoxidans (strain ATCC 700848 / DSM 11109 / ASRB2)</name>
    <dbReference type="NCBI Taxonomy" id="880072"/>
    <lineage>
        <taxon>Bacteria</taxon>
        <taxon>Pseudomonadati</taxon>
        <taxon>Thermodesulfobacteriota</taxon>
        <taxon>Desulfobaccia</taxon>
        <taxon>Desulfobaccales</taxon>
        <taxon>Desulfobaccaceae</taxon>
        <taxon>Desulfobacca</taxon>
    </lineage>
</organism>
<reference evidence="2" key="2">
    <citation type="submission" date="2011-03" db="EMBL/GenBank/DDBJ databases">
        <title>The complete genome of Desulfobacca acetoxidans DSM 11109.</title>
        <authorList>
            <consortium name="US DOE Joint Genome Institute (JGI-PGF)"/>
            <person name="Lucas S."/>
            <person name="Copeland A."/>
            <person name="Lapidus A."/>
            <person name="Bruce D."/>
            <person name="Goodwin L."/>
            <person name="Pitluck S."/>
            <person name="Peters L."/>
            <person name="Kyrpides N."/>
            <person name="Mavromatis K."/>
            <person name="Ivanova N."/>
            <person name="Ovchinnikova G."/>
            <person name="Teshima H."/>
            <person name="Detter J.C."/>
            <person name="Han C."/>
            <person name="Land M."/>
            <person name="Hauser L."/>
            <person name="Markowitz V."/>
            <person name="Cheng J.-F."/>
            <person name="Hugenholtz P."/>
            <person name="Woyke T."/>
            <person name="Wu D."/>
            <person name="Spring S."/>
            <person name="Schueler E."/>
            <person name="Brambilla E."/>
            <person name="Klenk H.-P."/>
            <person name="Eisen J.A."/>
        </authorList>
    </citation>
    <scope>NUCLEOTIDE SEQUENCE [LARGE SCALE GENOMIC DNA]</scope>
    <source>
        <strain evidence="2">ATCC 700848 / DSM 11109 / ASRB2</strain>
    </source>
</reference>
<gene>
    <name evidence="1" type="ordered locus">Desac_0613</name>
</gene>
<dbReference type="AlphaFoldDB" id="F2NG86"/>
<keyword evidence="2" id="KW-1185">Reference proteome</keyword>
<dbReference type="RefSeq" id="WP_013705612.1">
    <property type="nucleotide sequence ID" value="NC_015388.1"/>
</dbReference>
<dbReference type="STRING" id="880072.Desac_0613"/>
<dbReference type="KEGG" id="dao:Desac_0613"/>